<dbReference type="InterPro" id="IPR036116">
    <property type="entry name" value="FN3_sf"/>
</dbReference>
<name>A0A931E601_9BACT</name>
<evidence type="ECO:0000259" key="2">
    <source>
        <dbReference type="PROSITE" id="PS50853"/>
    </source>
</evidence>
<dbReference type="InterPro" id="IPR003961">
    <property type="entry name" value="FN3_dom"/>
</dbReference>
<dbReference type="CDD" id="cd00063">
    <property type="entry name" value="FN3"/>
    <property type="match status" value="1"/>
</dbReference>
<dbReference type="SUPFAM" id="SSF49265">
    <property type="entry name" value="Fibronectin type III"/>
    <property type="match status" value="1"/>
</dbReference>
<reference evidence="3" key="1">
    <citation type="submission" date="2020-11" db="EMBL/GenBank/DDBJ databases">
        <title>Bacterial whole genome sequence for Panacibacter sp. DH6.</title>
        <authorList>
            <person name="Le V."/>
            <person name="Ko S."/>
            <person name="Ahn C.-Y."/>
            <person name="Oh H.-M."/>
        </authorList>
    </citation>
    <scope>NUCLEOTIDE SEQUENCE</scope>
    <source>
        <strain evidence="3">DH6</strain>
    </source>
</reference>
<dbReference type="InterPro" id="IPR024079">
    <property type="entry name" value="MetalloPept_cat_dom_sf"/>
</dbReference>
<dbReference type="Pfam" id="PF18962">
    <property type="entry name" value="Por_Secre_tail"/>
    <property type="match status" value="1"/>
</dbReference>
<organism evidence="3 4">
    <name type="scientific">Panacibacter microcysteis</name>
    <dbReference type="NCBI Taxonomy" id="2793269"/>
    <lineage>
        <taxon>Bacteria</taxon>
        <taxon>Pseudomonadati</taxon>
        <taxon>Bacteroidota</taxon>
        <taxon>Chitinophagia</taxon>
        <taxon>Chitinophagales</taxon>
        <taxon>Chitinophagaceae</taxon>
        <taxon>Panacibacter</taxon>
    </lineage>
</organism>
<gene>
    <name evidence="3" type="ORF">I5907_11175</name>
</gene>
<keyword evidence="4" id="KW-1185">Reference proteome</keyword>
<dbReference type="EMBL" id="JADWYR010000001">
    <property type="protein sequence ID" value="MBG9376802.1"/>
    <property type="molecule type" value="Genomic_DNA"/>
</dbReference>
<feature type="signal peptide" evidence="1">
    <location>
        <begin position="1"/>
        <end position="23"/>
    </location>
</feature>
<evidence type="ECO:0000313" key="3">
    <source>
        <dbReference type="EMBL" id="MBG9376802.1"/>
    </source>
</evidence>
<dbReference type="Gene3D" id="3.40.390.10">
    <property type="entry name" value="Collagenase (Catalytic Domain)"/>
    <property type="match status" value="1"/>
</dbReference>
<feature type="domain" description="Fibronectin type-III" evidence="2">
    <location>
        <begin position="463"/>
        <end position="550"/>
    </location>
</feature>
<dbReference type="PROSITE" id="PS50853">
    <property type="entry name" value="FN3"/>
    <property type="match status" value="1"/>
</dbReference>
<dbReference type="NCBIfam" id="TIGR04183">
    <property type="entry name" value="Por_Secre_tail"/>
    <property type="match status" value="1"/>
</dbReference>
<keyword evidence="1" id="KW-0732">Signal</keyword>
<evidence type="ECO:0000256" key="1">
    <source>
        <dbReference type="SAM" id="SignalP"/>
    </source>
</evidence>
<comment type="caution">
    <text evidence="3">The sequence shown here is derived from an EMBL/GenBank/DDBJ whole genome shotgun (WGS) entry which is preliminary data.</text>
</comment>
<proteinExistence type="predicted"/>
<accession>A0A931E601</accession>
<dbReference type="InterPro" id="IPR013783">
    <property type="entry name" value="Ig-like_fold"/>
</dbReference>
<sequence length="639" mass="69349">MKKIFTIILCTAVCLCAANQVHAQKIYKSKAVASYLKHVSSNETQLQRAVHNEFKRSSSVDVIDFADNMTSRRENQTLKPFLKAQSAFNVDNAAGFTGIKNSYPDVLTLIIPFKNEKLTVDLIKSDILTNTFRVITDKNPAGELVEKGAHYRGVVRDSKSIVSISLFDKKVEGLISMENRSNIEITKLLGKNENDAHAVYATEDLLVKSNGQQNCQLLNPPKSELIKTPGKNVAPAANMQTCVTNYWECAYNLYQYFGTTSGVSFFTTALFNTYATIFSDERIGMKLNTVYIWTSADPYADDLNTFSSLRTGFTENLAMLLSSTGGGGVAWLNTLCFTGDYYRHSFCGSILLSTVLPITTYSWPVNVTTHEVGHNLGSPHTHACAWNGNNTAIDGCGPSAGYSEGCTNKLPSTGGTIMSYCHLTSVGVKLTKGFGTQPGDLIRSVVSSCITSTCQPTGNTCRPPSNLRTTNITTGGATLLWAKVAGATYYYVYLSSDNGATFSLVGNYIYGTTFRVSGLSANKNYIFEVWVACASGLNNSASSSFTTAAASVAPGINADGKNAVFSVYPNPVTGGRFTISLLKGYENSTVEILNSWQQVIIASKVKGLQHSFNTSLSKGIYYVRVTNKDEMITGKLLVE</sequence>
<protein>
    <submittedName>
        <fullName evidence="3">T9SS type A sorting domain-containing protein</fullName>
    </submittedName>
</protein>
<evidence type="ECO:0000313" key="4">
    <source>
        <dbReference type="Proteomes" id="UP000628448"/>
    </source>
</evidence>
<dbReference type="AlphaFoldDB" id="A0A931E601"/>
<dbReference type="SUPFAM" id="SSF55486">
    <property type="entry name" value="Metalloproteases ('zincins'), catalytic domain"/>
    <property type="match status" value="1"/>
</dbReference>
<dbReference type="InterPro" id="IPR026444">
    <property type="entry name" value="Secre_tail"/>
</dbReference>
<dbReference type="Proteomes" id="UP000628448">
    <property type="component" value="Unassembled WGS sequence"/>
</dbReference>
<dbReference type="Pfam" id="PF13688">
    <property type="entry name" value="Reprolysin_5"/>
    <property type="match status" value="1"/>
</dbReference>
<dbReference type="GO" id="GO:0008237">
    <property type="term" value="F:metallopeptidase activity"/>
    <property type="evidence" value="ECO:0007669"/>
    <property type="project" value="InterPro"/>
</dbReference>
<feature type="chain" id="PRO_5037941034" evidence="1">
    <location>
        <begin position="24"/>
        <end position="639"/>
    </location>
</feature>
<dbReference type="RefSeq" id="WP_196990795.1">
    <property type="nucleotide sequence ID" value="NZ_JADWYR010000001.1"/>
</dbReference>
<dbReference type="Gene3D" id="2.60.40.10">
    <property type="entry name" value="Immunoglobulins"/>
    <property type="match status" value="1"/>
</dbReference>